<evidence type="ECO:0000313" key="4">
    <source>
        <dbReference type="Proteomes" id="UP001485043"/>
    </source>
</evidence>
<sequence>MAPLLFHWVQSQLAQLGAWTSRILESESWQPISPSRLLSRSAIEIVKIATETIEGLFGMQLPLPVDLVRCLTEGIDAVLQRYAKAVQEQVGSPDVYIPPPPALTRYKKDLAAKAEASETSPKVTPKNRSAVPSTPSGHDHEGSDLAEERAAALSAESLLVRLNSLHYLGAGLPDMEGVVRDRWEEAVSGAAGSSSELDSGHWLHGVFEGADVTISQSCGWRFTRSCFPVSLVGAAKASPG</sequence>
<accession>A0AAW1SRJ2</accession>
<dbReference type="EMBL" id="JALJOV010001134">
    <property type="protein sequence ID" value="KAK9853634.1"/>
    <property type="molecule type" value="Genomic_DNA"/>
</dbReference>
<dbReference type="Pfam" id="PF25761">
    <property type="entry name" value="TPR_PATROL1"/>
    <property type="match status" value="1"/>
</dbReference>
<organism evidence="3 4">
    <name type="scientific">Apatococcus fuscideae</name>
    <dbReference type="NCBI Taxonomy" id="2026836"/>
    <lineage>
        <taxon>Eukaryota</taxon>
        <taxon>Viridiplantae</taxon>
        <taxon>Chlorophyta</taxon>
        <taxon>core chlorophytes</taxon>
        <taxon>Trebouxiophyceae</taxon>
        <taxon>Chlorellales</taxon>
        <taxon>Chlorellaceae</taxon>
        <taxon>Apatococcus</taxon>
    </lineage>
</organism>
<evidence type="ECO:0000313" key="3">
    <source>
        <dbReference type="EMBL" id="KAK9853634.1"/>
    </source>
</evidence>
<dbReference type="PANTHER" id="PTHR31280">
    <property type="entry name" value="PROTEIN UNC-13 HOMOLOG"/>
    <property type="match status" value="1"/>
</dbReference>
<evidence type="ECO:0000259" key="2">
    <source>
        <dbReference type="PROSITE" id="PS51258"/>
    </source>
</evidence>
<feature type="compositionally biased region" description="Basic and acidic residues" evidence="1">
    <location>
        <begin position="137"/>
        <end position="146"/>
    </location>
</feature>
<dbReference type="AlphaFoldDB" id="A0AAW1SRJ2"/>
<dbReference type="PROSITE" id="PS51258">
    <property type="entry name" value="MHD1"/>
    <property type="match status" value="1"/>
</dbReference>
<dbReference type="Proteomes" id="UP001485043">
    <property type="component" value="Unassembled WGS sequence"/>
</dbReference>
<feature type="region of interest" description="Disordered" evidence="1">
    <location>
        <begin position="110"/>
        <end position="146"/>
    </location>
</feature>
<dbReference type="InterPro" id="IPR008528">
    <property type="entry name" value="unc-13_homologue"/>
</dbReference>
<feature type="compositionally biased region" description="Polar residues" evidence="1">
    <location>
        <begin position="117"/>
        <end position="136"/>
    </location>
</feature>
<evidence type="ECO:0000256" key="1">
    <source>
        <dbReference type="SAM" id="MobiDB-lite"/>
    </source>
</evidence>
<name>A0AAW1SRJ2_9CHLO</name>
<protein>
    <recommendedName>
        <fullName evidence="2">MHD1 domain-containing protein</fullName>
    </recommendedName>
</protein>
<dbReference type="InterPro" id="IPR014770">
    <property type="entry name" value="Munc13_1"/>
</dbReference>
<reference evidence="3 4" key="1">
    <citation type="journal article" date="2024" name="Nat. Commun.">
        <title>Phylogenomics reveals the evolutionary origins of lichenization in chlorophyte algae.</title>
        <authorList>
            <person name="Puginier C."/>
            <person name="Libourel C."/>
            <person name="Otte J."/>
            <person name="Skaloud P."/>
            <person name="Haon M."/>
            <person name="Grisel S."/>
            <person name="Petersen M."/>
            <person name="Berrin J.G."/>
            <person name="Delaux P.M."/>
            <person name="Dal Grande F."/>
            <person name="Keller J."/>
        </authorList>
    </citation>
    <scope>NUCLEOTIDE SEQUENCE [LARGE SCALE GENOMIC DNA]</scope>
    <source>
        <strain evidence="3 4">SAG 2523</strain>
    </source>
</reference>
<dbReference type="InterPro" id="IPR057984">
    <property type="entry name" value="PATROL1_C"/>
</dbReference>
<keyword evidence="4" id="KW-1185">Reference proteome</keyword>
<comment type="caution">
    <text evidence="3">The sequence shown here is derived from an EMBL/GenBank/DDBJ whole genome shotgun (WGS) entry which is preliminary data.</text>
</comment>
<proteinExistence type="predicted"/>
<dbReference type="PANTHER" id="PTHR31280:SF2">
    <property type="entry name" value="PROTEIN UNC-13 HOMOLOG"/>
    <property type="match status" value="1"/>
</dbReference>
<feature type="domain" description="MHD1" evidence="2">
    <location>
        <begin position="1"/>
        <end position="100"/>
    </location>
</feature>
<gene>
    <name evidence="3" type="ORF">WJX84_004098</name>
</gene>